<keyword evidence="5" id="KW-0574">Periplasm</keyword>
<evidence type="ECO:0000256" key="3">
    <source>
        <dbReference type="ARBA" id="ARBA00022448"/>
    </source>
</evidence>
<comment type="similarity">
    <text evidence="2 6">Belongs to the bacterial solute-binding protein 3 family.</text>
</comment>
<dbReference type="PANTHER" id="PTHR35936">
    <property type="entry name" value="MEMBRANE-BOUND LYTIC MUREIN TRANSGLYCOSYLASE F"/>
    <property type="match status" value="1"/>
</dbReference>
<evidence type="ECO:0000256" key="6">
    <source>
        <dbReference type="RuleBase" id="RU003744"/>
    </source>
</evidence>
<dbReference type="Pfam" id="PF00497">
    <property type="entry name" value="SBP_bac_3"/>
    <property type="match status" value="1"/>
</dbReference>
<protein>
    <submittedName>
        <fullName evidence="10">Transporter substrate-binding domain-containing protein</fullName>
    </submittedName>
</protein>
<dbReference type="SMART" id="SM00079">
    <property type="entry name" value="PBPe"/>
    <property type="match status" value="1"/>
</dbReference>
<evidence type="ECO:0000259" key="9">
    <source>
        <dbReference type="SMART" id="SM00079"/>
    </source>
</evidence>
<evidence type="ECO:0000256" key="4">
    <source>
        <dbReference type="ARBA" id="ARBA00022729"/>
    </source>
</evidence>
<keyword evidence="4 7" id="KW-0732">Signal</keyword>
<evidence type="ECO:0000313" key="10">
    <source>
        <dbReference type="EMBL" id="NDW07447.1"/>
    </source>
</evidence>
<evidence type="ECO:0000256" key="7">
    <source>
        <dbReference type="SAM" id="SignalP"/>
    </source>
</evidence>
<dbReference type="GO" id="GO:0030288">
    <property type="term" value="C:outer membrane-bounded periplasmic space"/>
    <property type="evidence" value="ECO:0007669"/>
    <property type="project" value="InterPro"/>
</dbReference>
<dbReference type="Proteomes" id="UP000469011">
    <property type="component" value="Unassembled WGS sequence"/>
</dbReference>
<comment type="caution">
    <text evidence="10">The sequence shown here is derived from an EMBL/GenBank/DDBJ whole genome shotgun (WGS) entry which is preliminary data.</text>
</comment>
<evidence type="ECO:0000313" key="11">
    <source>
        <dbReference type="Proteomes" id="UP000469011"/>
    </source>
</evidence>
<gene>
    <name evidence="10" type="ORF">GTK09_23805</name>
</gene>
<organism evidence="10 11">
    <name type="scientific">Jiella pacifica</name>
    <dbReference type="NCBI Taxonomy" id="2696469"/>
    <lineage>
        <taxon>Bacteria</taxon>
        <taxon>Pseudomonadati</taxon>
        <taxon>Pseudomonadota</taxon>
        <taxon>Alphaproteobacteria</taxon>
        <taxon>Hyphomicrobiales</taxon>
        <taxon>Aurantimonadaceae</taxon>
        <taxon>Jiella</taxon>
    </lineage>
</organism>
<dbReference type="Gene3D" id="3.40.190.10">
    <property type="entry name" value="Periplasmic binding protein-like II"/>
    <property type="match status" value="2"/>
</dbReference>
<dbReference type="FunFam" id="3.40.190.10:FF:000002">
    <property type="entry name" value="Glutamine ABC transporter periplasmic protein"/>
    <property type="match status" value="1"/>
</dbReference>
<dbReference type="SMART" id="SM00062">
    <property type="entry name" value="PBPb"/>
    <property type="match status" value="1"/>
</dbReference>
<dbReference type="EMBL" id="JAAAMG010000029">
    <property type="protein sequence ID" value="NDW07447.1"/>
    <property type="molecule type" value="Genomic_DNA"/>
</dbReference>
<dbReference type="GO" id="GO:0015276">
    <property type="term" value="F:ligand-gated monoatomic ion channel activity"/>
    <property type="evidence" value="ECO:0007669"/>
    <property type="project" value="InterPro"/>
</dbReference>
<name>A0A6N9T7Q7_9HYPH</name>
<dbReference type="InterPro" id="IPR005768">
    <property type="entry name" value="Lys_Arg_Orn-bd"/>
</dbReference>
<dbReference type="GO" id="GO:0016020">
    <property type="term" value="C:membrane"/>
    <property type="evidence" value="ECO:0007669"/>
    <property type="project" value="InterPro"/>
</dbReference>
<dbReference type="NCBIfam" id="TIGR01096">
    <property type="entry name" value="3A0103s03R"/>
    <property type="match status" value="1"/>
</dbReference>
<evidence type="ECO:0000256" key="2">
    <source>
        <dbReference type="ARBA" id="ARBA00010333"/>
    </source>
</evidence>
<evidence type="ECO:0000256" key="5">
    <source>
        <dbReference type="ARBA" id="ARBA00022764"/>
    </source>
</evidence>
<feature type="domain" description="Solute-binding protein family 3/N-terminal" evidence="8">
    <location>
        <begin position="34"/>
        <end position="261"/>
    </location>
</feature>
<dbReference type="RefSeq" id="WP_163465903.1">
    <property type="nucleotide sequence ID" value="NZ_JAAAMG010000029.1"/>
</dbReference>
<dbReference type="SUPFAM" id="SSF53850">
    <property type="entry name" value="Periplasmic binding protein-like II"/>
    <property type="match status" value="1"/>
</dbReference>
<dbReference type="AlphaFoldDB" id="A0A6N9T7Q7"/>
<proteinExistence type="inferred from homology"/>
<dbReference type="InterPro" id="IPR001320">
    <property type="entry name" value="Iontro_rcpt_C"/>
</dbReference>
<dbReference type="PANTHER" id="PTHR35936:SF19">
    <property type="entry name" value="AMINO-ACID-BINDING PROTEIN YXEM-RELATED"/>
    <property type="match status" value="1"/>
</dbReference>
<keyword evidence="3" id="KW-0813">Transport</keyword>
<dbReference type="InterPro" id="IPR018313">
    <property type="entry name" value="SBP_3_CS"/>
</dbReference>
<evidence type="ECO:0000259" key="8">
    <source>
        <dbReference type="SMART" id="SM00062"/>
    </source>
</evidence>
<feature type="domain" description="Ionotropic glutamate receptor C-terminal" evidence="9">
    <location>
        <begin position="34"/>
        <end position="260"/>
    </location>
</feature>
<keyword evidence="11" id="KW-1185">Reference proteome</keyword>
<reference evidence="10 11" key="1">
    <citation type="submission" date="2020-01" db="EMBL/GenBank/DDBJ databases">
        <title>Jiella pacifica sp. nov.</title>
        <authorList>
            <person name="Xue Z."/>
            <person name="Zhu S."/>
            <person name="Chen J."/>
            <person name="Yang J."/>
        </authorList>
    </citation>
    <scope>NUCLEOTIDE SEQUENCE [LARGE SCALE GENOMIC DNA]</scope>
    <source>
        <strain evidence="10 11">40Bstr34</strain>
    </source>
</reference>
<dbReference type="InterPro" id="IPR001638">
    <property type="entry name" value="Solute-binding_3/MltF_N"/>
</dbReference>
<sequence>MRLAPSLALAAALSALFAGSAVAQESDADKDWSKVVIGTEGAYPPFNFLDAAGELKGFDVDIAKALCAQMKVECTFVTQDWDGMIPALQNGNFDAIVASMSITPEREEQIAFTSKYYQTPPAVAVPKDSEITEATDAALSGKAVGAQVSTTHAQAAAALFPDADIRQYPTAEEYKLDIENGRLDAVVDDVVVLDEWLKSDAGACCKLLSTLPADPAIYGKGIGIGLRKGDDKLKKMLDDAIVAIREDGTYDKIQKTYFDFDVYGETPAAQ</sequence>
<dbReference type="PROSITE" id="PS01039">
    <property type="entry name" value="SBP_BACTERIAL_3"/>
    <property type="match status" value="1"/>
</dbReference>
<accession>A0A6N9T7Q7</accession>
<feature type="chain" id="PRO_5026681996" evidence="7">
    <location>
        <begin position="24"/>
        <end position="270"/>
    </location>
</feature>
<feature type="signal peptide" evidence="7">
    <location>
        <begin position="1"/>
        <end position="23"/>
    </location>
</feature>
<evidence type="ECO:0000256" key="1">
    <source>
        <dbReference type="ARBA" id="ARBA00004418"/>
    </source>
</evidence>
<comment type="subcellular location">
    <subcellularLocation>
        <location evidence="1">Periplasm</location>
    </subcellularLocation>
</comment>